<dbReference type="OrthoDB" id="9803078at2"/>
<organism evidence="3 5">
    <name type="scientific">Caproicibacter fermentans</name>
    <dbReference type="NCBI Taxonomy" id="2576756"/>
    <lineage>
        <taxon>Bacteria</taxon>
        <taxon>Bacillati</taxon>
        <taxon>Bacillota</taxon>
        <taxon>Clostridia</taxon>
        <taxon>Eubacteriales</taxon>
        <taxon>Acutalibacteraceae</taxon>
        <taxon>Caproicibacter</taxon>
    </lineage>
</organism>
<keyword evidence="5" id="KW-1185">Reference proteome</keyword>
<protein>
    <recommendedName>
        <fullName evidence="1">UPF0237 protein CAFE_26020</fullName>
    </recommendedName>
</protein>
<dbReference type="Gene3D" id="3.30.70.260">
    <property type="match status" value="1"/>
</dbReference>
<evidence type="ECO:0000313" key="4">
    <source>
        <dbReference type="EMBL" id="QNK41112.1"/>
    </source>
</evidence>
<proteinExistence type="inferred from homology"/>
<dbReference type="RefSeq" id="WP_066650567.1">
    <property type="nucleotide sequence ID" value="NZ_CP060286.1"/>
</dbReference>
<dbReference type="AlphaFoldDB" id="A0A6N8I188"/>
<dbReference type="Proteomes" id="UP000469440">
    <property type="component" value="Unassembled WGS sequence"/>
</dbReference>
<dbReference type="Proteomes" id="UP000515909">
    <property type="component" value="Chromosome"/>
</dbReference>
<dbReference type="PANTHER" id="PTHR34875">
    <property type="entry name" value="UPF0237 PROTEIN MJ1558"/>
    <property type="match status" value="1"/>
</dbReference>
<dbReference type="NCBIfam" id="NF001220">
    <property type="entry name" value="PRK00194.1"/>
    <property type="match status" value="1"/>
</dbReference>
<dbReference type="SUPFAM" id="SSF55021">
    <property type="entry name" value="ACT-like"/>
    <property type="match status" value="1"/>
</dbReference>
<dbReference type="PROSITE" id="PS51671">
    <property type="entry name" value="ACT"/>
    <property type="match status" value="1"/>
</dbReference>
<reference evidence="3 5" key="1">
    <citation type="submission" date="2019-09" db="EMBL/GenBank/DDBJ databases">
        <title>Genome sequence of Clostridium sp. EA1.</title>
        <authorList>
            <person name="Poehlein A."/>
            <person name="Bengelsdorf F.R."/>
            <person name="Daniel R."/>
        </authorList>
    </citation>
    <scope>NUCLEOTIDE SEQUENCE [LARGE SCALE GENOMIC DNA]</scope>
    <source>
        <strain evidence="3 5">EA1</strain>
    </source>
</reference>
<accession>A0A7G8TBX1</accession>
<evidence type="ECO:0000256" key="1">
    <source>
        <dbReference type="HAMAP-Rule" id="MF_01054"/>
    </source>
</evidence>
<accession>A0A6N8I188</accession>
<feature type="domain" description="ACT" evidence="2">
    <location>
        <begin position="4"/>
        <end position="78"/>
    </location>
</feature>
<dbReference type="KEGG" id="cfem:HCR03_02015"/>
<sequence>MRAVITVIGKDMVGILARVSSVCAENNVNVVEVTQSILQDLFAMIMLVEISKCKIPLPELSEELTKTGKELNLSVHVMHEDIFNSMHRI</sequence>
<dbReference type="InterPro" id="IPR022986">
    <property type="entry name" value="UPF0237_ACT"/>
</dbReference>
<evidence type="ECO:0000313" key="5">
    <source>
        <dbReference type="Proteomes" id="UP000469440"/>
    </source>
</evidence>
<dbReference type="PANTHER" id="PTHR34875:SF6">
    <property type="entry name" value="UPF0237 PROTEIN MJ1558"/>
    <property type="match status" value="1"/>
</dbReference>
<dbReference type="EMBL" id="CP060286">
    <property type="protein sequence ID" value="QNK41112.1"/>
    <property type="molecule type" value="Genomic_DNA"/>
</dbReference>
<dbReference type="Pfam" id="PF13740">
    <property type="entry name" value="ACT_6"/>
    <property type="match status" value="1"/>
</dbReference>
<dbReference type="CDD" id="cd04872">
    <property type="entry name" value="ACT_1ZPV"/>
    <property type="match status" value="1"/>
</dbReference>
<name>A0A6N8I188_9FIRM</name>
<dbReference type="HAMAP" id="MF_01054">
    <property type="entry name" value="UPF0237"/>
    <property type="match status" value="1"/>
</dbReference>
<reference evidence="4 6" key="2">
    <citation type="submission" date="2020-08" db="EMBL/GenBank/DDBJ databases">
        <title>The isolate Caproiciproducens sp. 7D4C2 produces n-caproate at mildly acidic conditions from hexoses: genome and rBOX comparison with related strains and chain-elongating bacteria.</title>
        <authorList>
            <person name="Esquivel-Elizondo S."/>
            <person name="Bagci C."/>
            <person name="Temovska M."/>
            <person name="Jeon B.S."/>
            <person name="Bessarab I."/>
            <person name="Williams R.B.H."/>
            <person name="Huson D.H."/>
            <person name="Angenent L.T."/>
        </authorList>
    </citation>
    <scope>NUCLEOTIDE SEQUENCE [LARGE SCALE GENOMIC DNA]</scope>
    <source>
        <strain evidence="4 6">7D4C2</strain>
    </source>
</reference>
<dbReference type="InterPro" id="IPR045865">
    <property type="entry name" value="ACT-like_dom_sf"/>
</dbReference>
<evidence type="ECO:0000313" key="3">
    <source>
        <dbReference type="EMBL" id="MVB11874.1"/>
    </source>
</evidence>
<dbReference type="EMBL" id="VWXL01000077">
    <property type="protein sequence ID" value="MVB11874.1"/>
    <property type="molecule type" value="Genomic_DNA"/>
</dbReference>
<evidence type="ECO:0000313" key="6">
    <source>
        <dbReference type="Proteomes" id="UP000515909"/>
    </source>
</evidence>
<comment type="similarity">
    <text evidence="1">Belongs to the UPF0237 family.</text>
</comment>
<evidence type="ECO:0000259" key="2">
    <source>
        <dbReference type="PROSITE" id="PS51671"/>
    </source>
</evidence>
<dbReference type="InterPro" id="IPR002912">
    <property type="entry name" value="ACT_dom"/>
</dbReference>
<gene>
    <name evidence="3" type="ORF">CAFE_26020</name>
    <name evidence="4" type="ORF">HCR03_02015</name>
</gene>
<dbReference type="InterPro" id="IPR050990">
    <property type="entry name" value="UPF0237/GcvR_regulator"/>
</dbReference>